<protein>
    <submittedName>
        <fullName evidence="1">Uncharacterized protein</fullName>
    </submittedName>
</protein>
<organism evidence="1">
    <name type="scientific">Timema monikensis</name>
    <dbReference type="NCBI Taxonomy" id="170555"/>
    <lineage>
        <taxon>Eukaryota</taxon>
        <taxon>Metazoa</taxon>
        <taxon>Ecdysozoa</taxon>
        <taxon>Arthropoda</taxon>
        <taxon>Hexapoda</taxon>
        <taxon>Insecta</taxon>
        <taxon>Pterygota</taxon>
        <taxon>Neoptera</taxon>
        <taxon>Polyneoptera</taxon>
        <taxon>Phasmatodea</taxon>
        <taxon>Timematodea</taxon>
        <taxon>Timematoidea</taxon>
        <taxon>Timematidae</taxon>
        <taxon>Timema</taxon>
    </lineage>
</organism>
<name>A0A7R9E5Z8_9NEOP</name>
<evidence type="ECO:0000313" key="1">
    <source>
        <dbReference type="EMBL" id="CAD7427070.1"/>
    </source>
</evidence>
<proteinExistence type="predicted"/>
<reference evidence="1" key="1">
    <citation type="submission" date="2020-11" db="EMBL/GenBank/DDBJ databases">
        <authorList>
            <person name="Tran Van P."/>
        </authorList>
    </citation>
    <scope>NUCLEOTIDE SEQUENCE</scope>
</reference>
<dbReference type="EMBL" id="OB793361">
    <property type="protein sequence ID" value="CAD7427070.1"/>
    <property type="molecule type" value="Genomic_DNA"/>
</dbReference>
<sequence length="150" mass="17118">MRSTIWTTPRTTKSEDVPFIGLCTGSTTALYIRIISDIPTGWTTGRSTEHLRLVAVNSETPKASWGGLQSRLKSSDSQYFSTHGTLNKPVLSLTSMDMRTSYPMAPRWRERYAITRFCILLEINQMGLSDIVRRLSPVIRMCFIDNRRQI</sequence>
<accession>A0A7R9E5Z8</accession>
<dbReference type="AlphaFoldDB" id="A0A7R9E5Z8"/>
<gene>
    <name evidence="1" type="ORF">TMSB3V08_LOCUS3935</name>
</gene>